<gene>
    <name evidence="1" type="ORF">AFUS01_LOCUS31081</name>
</gene>
<dbReference type="EMBL" id="CAJVCH010487364">
    <property type="protein sequence ID" value="CAG7820704.1"/>
    <property type="molecule type" value="Genomic_DNA"/>
</dbReference>
<sequence length="22" mass="2514">IPWKIKISSIDDLGFMPQAIQI</sequence>
<comment type="caution">
    <text evidence="1">The sequence shown here is derived from an EMBL/GenBank/DDBJ whole genome shotgun (WGS) entry which is preliminary data.</text>
</comment>
<evidence type="ECO:0000313" key="2">
    <source>
        <dbReference type="Proteomes" id="UP000708208"/>
    </source>
</evidence>
<proteinExistence type="predicted"/>
<dbReference type="AlphaFoldDB" id="A0A8J2KWU6"/>
<dbReference type="Proteomes" id="UP000708208">
    <property type="component" value="Unassembled WGS sequence"/>
</dbReference>
<feature type="non-terminal residue" evidence="1">
    <location>
        <position position="1"/>
    </location>
</feature>
<accession>A0A8J2KWU6</accession>
<protein>
    <submittedName>
        <fullName evidence="1">Uncharacterized protein</fullName>
    </submittedName>
</protein>
<reference evidence="1" key="1">
    <citation type="submission" date="2021-06" db="EMBL/GenBank/DDBJ databases">
        <authorList>
            <person name="Hodson N. C."/>
            <person name="Mongue J. A."/>
            <person name="Jaron S. K."/>
        </authorList>
    </citation>
    <scope>NUCLEOTIDE SEQUENCE</scope>
</reference>
<keyword evidence="2" id="KW-1185">Reference proteome</keyword>
<organism evidence="1 2">
    <name type="scientific">Allacma fusca</name>
    <dbReference type="NCBI Taxonomy" id="39272"/>
    <lineage>
        <taxon>Eukaryota</taxon>
        <taxon>Metazoa</taxon>
        <taxon>Ecdysozoa</taxon>
        <taxon>Arthropoda</taxon>
        <taxon>Hexapoda</taxon>
        <taxon>Collembola</taxon>
        <taxon>Symphypleona</taxon>
        <taxon>Sminthuridae</taxon>
        <taxon>Allacma</taxon>
    </lineage>
</organism>
<name>A0A8J2KWU6_9HEXA</name>
<evidence type="ECO:0000313" key="1">
    <source>
        <dbReference type="EMBL" id="CAG7820704.1"/>
    </source>
</evidence>